<dbReference type="SUPFAM" id="SSF57756">
    <property type="entry name" value="Retrovirus zinc finger-like domains"/>
    <property type="match status" value="1"/>
</dbReference>
<feature type="domain" description="CCHC-type" evidence="3">
    <location>
        <begin position="142"/>
        <end position="157"/>
    </location>
</feature>
<dbReference type="PROSITE" id="PS50158">
    <property type="entry name" value="ZF_CCHC"/>
    <property type="match status" value="1"/>
</dbReference>
<comment type="caution">
    <text evidence="4">The sequence shown here is derived from an EMBL/GenBank/DDBJ whole genome shotgun (WGS) entry which is preliminary data.</text>
</comment>
<evidence type="ECO:0000256" key="2">
    <source>
        <dbReference type="SAM" id="MobiDB-lite"/>
    </source>
</evidence>
<gene>
    <name evidence="4" type="ORF">Adt_05680</name>
</gene>
<protein>
    <submittedName>
        <fullName evidence="4">Protein FAR1-RELATED SEQUENCE</fullName>
    </submittedName>
</protein>
<evidence type="ECO:0000259" key="3">
    <source>
        <dbReference type="PROSITE" id="PS50158"/>
    </source>
</evidence>
<name>A0ABD1V4R6_9LAMI</name>
<keyword evidence="1" id="KW-0479">Metal-binding</keyword>
<organism evidence="4 5">
    <name type="scientific">Abeliophyllum distichum</name>
    <dbReference type="NCBI Taxonomy" id="126358"/>
    <lineage>
        <taxon>Eukaryota</taxon>
        <taxon>Viridiplantae</taxon>
        <taxon>Streptophyta</taxon>
        <taxon>Embryophyta</taxon>
        <taxon>Tracheophyta</taxon>
        <taxon>Spermatophyta</taxon>
        <taxon>Magnoliopsida</taxon>
        <taxon>eudicotyledons</taxon>
        <taxon>Gunneridae</taxon>
        <taxon>Pentapetalae</taxon>
        <taxon>asterids</taxon>
        <taxon>lamiids</taxon>
        <taxon>Lamiales</taxon>
        <taxon>Oleaceae</taxon>
        <taxon>Forsythieae</taxon>
        <taxon>Abeliophyllum</taxon>
    </lineage>
</organism>
<dbReference type="InterPro" id="IPR036875">
    <property type="entry name" value="Znf_CCHC_sf"/>
</dbReference>
<dbReference type="EMBL" id="JBFOLK010000002">
    <property type="protein sequence ID" value="KAL2532329.1"/>
    <property type="molecule type" value="Genomic_DNA"/>
</dbReference>
<evidence type="ECO:0000256" key="1">
    <source>
        <dbReference type="PROSITE-ProRule" id="PRU00047"/>
    </source>
</evidence>
<keyword evidence="5" id="KW-1185">Reference proteome</keyword>
<feature type="compositionally biased region" description="Polar residues" evidence="2">
    <location>
        <begin position="161"/>
        <end position="175"/>
    </location>
</feature>
<keyword evidence="1" id="KW-0863">Zinc-finger</keyword>
<feature type="region of interest" description="Disordered" evidence="2">
    <location>
        <begin position="107"/>
        <end position="133"/>
    </location>
</feature>
<feature type="region of interest" description="Disordered" evidence="2">
    <location>
        <begin position="157"/>
        <end position="179"/>
    </location>
</feature>
<reference evidence="5" key="1">
    <citation type="submission" date="2024-07" db="EMBL/GenBank/DDBJ databases">
        <title>Two chromosome-level genome assemblies of Korean endemic species Abeliophyllum distichum and Forsythia ovata (Oleaceae).</title>
        <authorList>
            <person name="Jang H."/>
        </authorList>
    </citation>
    <scope>NUCLEOTIDE SEQUENCE [LARGE SCALE GENOMIC DNA]</scope>
</reference>
<dbReference type="InterPro" id="IPR001878">
    <property type="entry name" value="Znf_CCHC"/>
</dbReference>
<sequence length="202" mass="22848">MISYLRKKQVLLLPDKYILCKWTKNAKVGYCGDPTSGLRTDEYLSTSLMAQYGLLVHKASLIVNDTALTVSRSIFLMGEFETLHLQVKEIDDTGNNGSSINKTINRKDRHTIHVPPNVRGKGSGKRLKSSKEKAIEKGNRQCRICGHNGHDKRTCPKLNKRSNTYTYPQGENDNAGTRDDVRDYGTFTSHANSHYDVVNWFL</sequence>
<keyword evidence="1" id="KW-0862">Zinc</keyword>
<dbReference type="GO" id="GO:0008270">
    <property type="term" value="F:zinc ion binding"/>
    <property type="evidence" value="ECO:0007669"/>
    <property type="project" value="UniProtKB-KW"/>
</dbReference>
<accession>A0ABD1V4R6</accession>
<dbReference type="Proteomes" id="UP001604336">
    <property type="component" value="Unassembled WGS sequence"/>
</dbReference>
<evidence type="ECO:0000313" key="5">
    <source>
        <dbReference type="Proteomes" id="UP001604336"/>
    </source>
</evidence>
<evidence type="ECO:0000313" key="4">
    <source>
        <dbReference type="EMBL" id="KAL2532329.1"/>
    </source>
</evidence>
<dbReference type="AlphaFoldDB" id="A0ABD1V4R6"/>
<proteinExistence type="predicted"/>